<gene>
    <name evidence="2" type="primary">LOC106548478</name>
</gene>
<reference evidence="2" key="1">
    <citation type="submission" date="2025-08" db="UniProtKB">
        <authorList>
            <consortium name="RefSeq"/>
        </authorList>
    </citation>
    <scope>IDENTIFICATION</scope>
    <source>
        <tissue evidence="2">Skeletal muscle</tissue>
    </source>
</reference>
<dbReference type="Proteomes" id="UP000504617">
    <property type="component" value="Unplaced"/>
</dbReference>
<protein>
    <submittedName>
        <fullName evidence="2">Endogenous retrovirus group 3 member 1 Env polyprotein-like</fullName>
    </submittedName>
</protein>
<keyword evidence="1" id="KW-1185">Reference proteome</keyword>
<name>A0A6I9YB44_9SAUR</name>
<dbReference type="Gene3D" id="1.10.287.210">
    <property type="match status" value="1"/>
</dbReference>
<dbReference type="OrthoDB" id="9909653at2759"/>
<dbReference type="GeneID" id="106548478"/>
<dbReference type="InterPro" id="IPR018154">
    <property type="entry name" value="TLV/ENV_coat_polyprotein"/>
</dbReference>
<dbReference type="AlphaFoldDB" id="A0A6I9YB44"/>
<sequence>MTYKRLAITRNNSAKASSLEVWITNSNYLESYQCRAGTGTTTLSRTAIVTLEAQGRGTVVLEPIMQQGVDECGPCLTKARVGPRTIVTLIYHTQAPSDCTPQKQTCVSNGTMYNYCIQKNQLVCYQPTTPVRLKVTVWAGLALLERPKESKLYHLTSVTALKQGQQPITVTFGVCAAMDRVAYRGCGSQGWRKTYHKNHKYLCPWSRAFCQRCPEPSRDLYPPCTDRQDQGKQCKGWDCVCHHTGGGYPTSTHLGCPYISNFRRLPNTNSVTFEESRNHPAEESYGIGIDGDGSDPLAYITIRVETLKEGEVKSLGWSVYDNLRKLEEPLPLSSKAVNLFVEMAEEVAKALTVKNCFVCGGTNMGEKWPWEALEADPEVYNNMTLEGNLTKRIQHSDIVWTLTTNLVGRNCFSRNGSYPVGHLICLGEWDATYSNWSSPSNIRPPSKFNLTLLQYLKKPQTPSVPWEAPDNMYWICGTLAYEVLPKDWSGSCVLGWIKPSFFLLPIQSRQVLGVLVYDSVGPSRQRREAATAFSNFPCKELAEYEKSDMWSSERIVCTYGRATWAEDGSWGYRTPIYMINRIMRLQAVLDLAAERIDKSLNILSTATDKLRTAVYQNRLALDYLLAREGGDCGKFNLSNCCLQIDEMECY</sequence>
<dbReference type="PANTHER" id="PTHR10424:SF68">
    <property type="entry name" value="ENDOGENOUS RETROVIRUS GROUP 3 MEMBER 1 ENV POLYPROTEIN"/>
    <property type="match status" value="1"/>
</dbReference>
<dbReference type="SUPFAM" id="SSF58069">
    <property type="entry name" value="Virus ectodomain"/>
    <property type="match status" value="1"/>
</dbReference>
<accession>A0A6I9YB44</accession>
<proteinExistence type="predicted"/>
<evidence type="ECO:0000313" key="1">
    <source>
        <dbReference type="Proteomes" id="UP000504617"/>
    </source>
</evidence>
<dbReference type="KEGG" id="tsr:106548478"/>
<evidence type="ECO:0000313" key="2">
    <source>
        <dbReference type="RefSeq" id="XP_013921331.1"/>
    </source>
</evidence>
<organism evidence="1 2">
    <name type="scientific">Thamnophis sirtalis</name>
    <dbReference type="NCBI Taxonomy" id="35019"/>
    <lineage>
        <taxon>Eukaryota</taxon>
        <taxon>Metazoa</taxon>
        <taxon>Chordata</taxon>
        <taxon>Craniata</taxon>
        <taxon>Vertebrata</taxon>
        <taxon>Euteleostomi</taxon>
        <taxon>Lepidosauria</taxon>
        <taxon>Squamata</taxon>
        <taxon>Bifurcata</taxon>
        <taxon>Unidentata</taxon>
        <taxon>Episquamata</taxon>
        <taxon>Toxicofera</taxon>
        <taxon>Serpentes</taxon>
        <taxon>Colubroidea</taxon>
        <taxon>Colubridae</taxon>
        <taxon>Natricinae</taxon>
        <taxon>Thamnophis</taxon>
    </lineage>
</organism>
<dbReference type="RefSeq" id="XP_013921331.1">
    <property type="nucleotide sequence ID" value="XM_014065856.1"/>
</dbReference>
<dbReference type="PANTHER" id="PTHR10424">
    <property type="entry name" value="VIRAL ENVELOPE PROTEIN"/>
    <property type="match status" value="1"/>
</dbReference>